<feature type="domain" description="DUF6594" evidence="3">
    <location>
        <begin position="96"/>
        <end position="355"/>
    </location>
</feature>
<dbReference type="InterPro" id="IPR046529">
    <property type="entry name" value="DUF6594"/>
</dbReference>
<evidence type="ECO:0000256" key="1">
    <source>
        <dbReference type="SAM" id="MobiDB-lite"/>
    </source>
</evidence>
<dbReference type="Pfam" id="PF20237">
    <property type="entry name" value="DUF6594"/>
    <property type="match status" value="1"/>
</dbReference>
<keyword evidence="2" id="KW-1133">Transmembrane helix</keyword>
<feature type="transmembrane region" description="Helical" evidence="2">
    <location>
        <begin position="344"/>
        <end position="361"/>
    </location>
</feature>
<dbReference type="Proteomes" id="UP001629113">
    <property type="component" value="Unassembled WGS sequence"/>
</dbReference>
<keyword evidence="2" id="KW-0812">Transmembrane</keyword>
<feature type="region of interest" description="Disordered" evidence="1">
    <location>
        <begin position="143"/>
        <end position="169"/>
    </location>
</feature>
<evidence type="ECO:0000313" key="4">
    <source>
        <dbReference type="EMBL" id="KAL3418815.1"/>
    </source>
</evidence>
<dbReference type="PANTHER" id="PTHR34502">
    <property type="entry name" value="DUF6594 DOMAIN-CONTAINING PROTEIN-RELATED"/>
    <property type="match status" value="1"/>
</dbReference>
<name>A0ABR4P686_9HELO</name>
<comment type="caution">
    <text evidence="4">The sequence shown here is derived from an EMBL/GenBank/DDBJ whole genome shotgun (WGS) entry which is preliminary data.</text>
</comment>
<reference evidence="4 5" key="1">
    <citation type="submission" date="2024-06" db="EMBL/GenBank/DDBJ databases">
        <title>Complete genome of Phlyctema vagabunda strain 19-DSS-EL-015.</title>
        <authorList>
            <person name="Fiorenzani C."/>
        </authorList>
    </citation>
    <scope>NUCLEOTIDE SEQUENCE [LARGE SCALE GENOMIC DNA]</scope>
    <source>
        <strain evidence="4 5">19-DSS-EL-015</strain>
    </source>
</reference>
<keyword evidence="2" id="KW-0472">Membrane</keyword>
<feature type="compositionally biased region" description="Acidic residues" evidence="1">
    <location>
        <begin position="160"/>
        <end position="169"/>
    </location>
</feature>
<feature type="transmembrane region" description="Helical" evidence="2">
    <location>
        <begin position="319"/>
        <end position="338"/>
    </location>
</feature>
<gene>
    <name evidence="4" type="ORF">PVAG01_09036</name>
</gene>
<sequence length="362" mass="40474">MTMAYNPDLDVERGLPGPAQKSTILLTPIKNEEQVGGGSIVAAATKGGSQQTAQSEVADMESGLGRGHSERDENGGVSSSIPAHPDMSTDTMKGIPQLAAFLSRVDSFAIYPQYKMLQARVLLHQKMKLDELQARLLDRDKQDSIPTTACEQQHLGDANESSDEGSPDLLDDIRDRLHEYYDLLLQIYELRRAGCTPARDHESLTNWILNQDPVPEEYQKFLSPLPTDFVSLSPSNKEKTWLVERIEDLAAKFPHSGMQTCLESELERELSPGENTRYYSPNLLKIFERLFYILIVTVLLLLPIVLMSERSLSRHTMTIMICCFVVGFEVVISIVTDIRPQEMFIGTAAYGAMLVAFLSNFD</sequence>
<feature type="transmembrane region" description="Helical" evidence="2">
    <location>
        <begin position="290"/>
        <end position="307"/>
    </location>
</feature>
<accession>A0ABR4P686</accession>
<proteinExistence type="predicted"/>
<organism evidence="4 5">
    <name type="scientific">Phlyctema vagabunda</name>
    <dbReference type="NCBI Taxonomy" id="108571"/>
    <lineage>
        <taxon>Eukaryota</taxon>
        <taxon>Fungi</taxon>
        <taxon>Dikarya</taxon>
        <taxon>Ascomycota</taxon>
        <taxon>Pezizomycotina</taxon>
        <taxon>Leotiomycetes</taxon>
        <taxon>Helotiales</taxon>
        <taxon>Dermateaceae</taxon>
        <taxon>Phlyctema</taxon>
    </lineage>
</organism>
<keyword evidence="5" id="KW-1185">Reference proteome</keyword>
<evidence type="ECO:0000259" key="3">
    <source>
        <dbReference type="Pfam" id="PF20237"/>
    </source>
</evidence>
<protein>
    <recommendedName>
        <fullName evidence="3">DUF6594 domain-containing protein</fullName>
    </recommendedName>
</protein>
<dbReference type="EMBL" id="JBFCZG010000008">
    <property type="protein sequence ID" value="KAL3418815.1"/>
    <property type="molecule type" value="Genomic_DNA"/>
</dbReference>
<dbReference type="PANTHER" id="PTHR34502:SF3">
    <property type="entry name" value="DUF6594 DOMAIN-CONTAINING PROTEIN"/>
    <property type="match status" value="1"/>
</dbReference>
<evidence type="ECO:0000256" key="2">
    <source>
        <dbReference type="SAM" id="Phobius"/>
    </source>
</evidence>
<feature type="region of interest" description="Disordered" evidence="1">
    <location>
        <begin position="45"/>
        <end position="90"/>
    </location>
</feature>
<evidence type="ECO:0000313" key="5">
    <source>
        <dbReference type="Proteomes" id="UP001629113"/>
    </source>
</evidence>